<dbReference type="Proteomes" id="UP000663671">
    <property type="component" value="Chromosome 2"/>
</dbReference>
<protein>
    <submittedName>
        <fullName evidence="1">Uncharacterized protein</fullName>
    </submittedName>
</protein>
<dbReference type="VEuPathDB" id="FungiDB:I7I51_08046"/>
<dbReference type="EMBL" id="CP069109">
    <property type="protein sequence ID" value="QSS58619.1"/>
    <property type="molecule type" value="Genomic_DNA"/>
</dbReference>
<evidence type="ECO:0000313" key="2">
    <source>
        <dbReference type="Proteomes" id="UP000663671"/>
    </source>
</evidence>
<accession>A0A8A1LXJ5</accession>
<evidence type="ECO:0000313" key="1">
    <source>
        <dbReference type="EMBL" id="QSS58619.1"/>
    </source>
</evidence>
<reference evidence="1" key="1">
    <citation type="submission" date="2021-01" db="EMBL/GenBank/DDBJ databases">
        <title>Chromosome-level genome assembly of a human fungal pathogen reveals clustering of transcriptionally co-regulated genes.</title>
        <authorList>
            <person name="Voorhies M."/>
            <person name="Cohen S."/>
            <person name="Shea T.P."/>
            <person name="Petrus S."/>
            <person name="Munoz J.F."/>
            <person name="Poplawski S."/>
            <person name="Goldman W.E."/>
            <person name="Michael T."/>
            <person name="Cuomo C.A."/>
            <person name="Sil A."/>
            <person name="Beyhan S."/>
        </authorList>
    </citation>
    <scope>NUCLEOTIDE SEQUENCE</scope>
    <source>
        <strain evidence="1">WU24</strain>
    </source>
</reference>
<organism evidence="1 2">
    <name type="scientific">Ajellomyces capsulatus</name>
    <name type="common">Darling's disease fungus</name>
    <name type="synonym">Histoplasma capsulatum</name>
    <dbReference type="NCBI Taxonomy" id="5037"/>
    <lineage>
        <taxon>Eukaryota</taxon>
        <taxon>Fungi</taxon>
        <taxon>Dikarya</taxon>
        <taxon>Ascomycota</taxon>
        <taxon>Pezizomycotina</taxon>
        <taxon>Eurotiomycetes</taxon>
        <taxon>Eurotiomycetidae</taxon>
        <taxon>Onygenales</taxon>
        <taxon>Ajellomycetaceae</taxon>
        <taxon>Histoplasma</taxon>
    </lineage>
</organism>
<gene>
    <name evidence="1" type="ORF">I7I51_08046</name>
</gene>
<sequence length="225" mass="25289">MDVFPLSFRANETNQCAIIYKRILKQRTQFRIYIDGKPAQCRLSSTSISFCGFTVGVTQLTSLPKDSEHSRLSFSDTGFVLASLDTARAVVWRKIEVRGVLFGSRSLFPRWHPVKRQKWEFHRELFISLQSRISPPDHCVAIIVASQLSRPVALSPHRLAGVVGLTEKSSKNALQRGTRPPPVASDLSPNFYLNRLLSPLALRRPPSSFPFPRLPFFAASLVGLK</sequence>
<proteinExistence type="predicted"/>
<name>A0A8A1LXJ5_AJECA</name>
<dbReference type="AlphaFoldDB" id="A0A8A1LXJ5"/>